<evidence type="ECO:0008006" key="2">
    <source>
        <dbReference type="Google" id="ProtNLM"/>
    </source>
</evidence>
<protein>
    <recommendedName>
        <fullName evidence="2">Squalene cyclase C-terminal domain-containing protein</fullName>
    </recommendedName>
</protein>
<sequence length="93" mass="10709">FTRYNVPPSGRYSGHSRYHYAVFYASLGLFHLGGQPWKSFYPATAMTLVRNQRPDGSYEVEHHNNRYFGNTYTTALVVIALNVPNQVLPIMQR</sequence>
<accession>A0A0F9E454</accession>
<gene>
    <name evidence="1" type="ORF">LCGC14_2121740</name>
</gene>
<organism evidence="1">
    <name type="scientific">marine sediment metagenome</name>
    <dbReference type="NCBI Taxonomy" id="412755"/>
    <lineage>
        <taxon>unclassified sequences</taxon>
        <taxon>metagenomes</taxon>
        <taxon>ecological metagenomes</taxon>
    </lineage>
</organism>
<proteinExistence type="predicted"/>
<dbReference type="AlphaFoldDB" id="A0A0F9E454"/>
<dbReference type="EMBL" id="LAZR01026434">
    <property type="protein sequence ID" value="KKL68763.1"/>
    <property type="molecule type" value="Genomic_DNA"/>
</dbReference>
<name>A0A0F9E454_9ZZZZ</name>
<evidence type="ECO:0000313" key="1">
    <source>
        <dbReference type="EMBL" id="KKL68763.1"/>
    </source>
</evidence>
<comment type="caution">
    <text evidence="1">The sequence shown here is derived from an EMBL/GenBank/DDBJ whole genome shotgun (WGS) entry which is preliminary data.</text>
</comment>
<reference evidence="1" key="1">
    <citation type="journal article" date="2015" name="Nature">
        <title>Complex archaea that bridge the gap between prokaryotes and eukaryotes.</title>
        <authorList>
            <person name="Spang A."/>
            <person name="Saw J.H."/>
            <person name="Jorgensen S.L."/>
            <person name="Zaremba-Niedzwiedzka K."/>
            <person name="Martijn J."/>
            <person name="Lind A.E."/>
            <person name="van Eijk R."/>
            <person name="Schleper C."/>
            <person name="Guy L."/>
            <person name="Ettema T.J."/>
        </authorList>
    </citation>
    <scope>NUCLEOTIDE SEQUENCE</scope>
</reference>
<dbReference type="SUPFAM" id="SSF48239">
    <property type="entry name" value="Terpenoid cyclases/Protein prenyltransferases"/>
    <property type="match status" value="1"/>
</dbReference>
<feature type="non-terminal residue" evidence="1">
    <location>
        <position position="1"/>
    </location>
</feature>
<dbReference type="InterPro" id="IPR008930">
    <property type="entry name" value="Terpenoid_cyclase/PrenylTrfase"/>
</dbReference>